<dbReference type="SUPFAM" id="SSF57850">
    <property type="entry name" value="RING/U-box"/>
    <property type="match status" value="1"/>
</dbReference>
<dbReference type="GO" id="GO:0004842">
    <property type="term" value="F:ubiquitin-protein transferase activity"/>
    <property type="evidence" value="ECO:0007669"/>
    <property type="project" value="InterPro"/>
</dbReference>
<dbReference type="GO" id="GO:0016567">
    <property type="term" value="P:protein ubiquitination"/>
    <property type="evidence" value="ECO:0007669"/>
    <property type="project" value="InterPro"/>
</dbReference>
<dbReference type="InterPro" id="IPR013083">
    <property type="entry name" value="Znf_RING/FYVE/PHD"/>
</dbReference>
<dbReference type="AlphaFoldDB" id="A0AAE0BDI7"/>
<keyword evidence="4" id="KW-1185">Reference proteome</keyword>
<dbReference type="CDD" id="cd16655">
    <property type="entry name" value="RING-Ubox_WDSUB1-like"/>
    <property type="match status" value="1"/>
</dbReference>
<dbReference type="SMART" id="SM00504">
    <property type="entry name" value="Ubox"/>
    <property type="match status" value="1"/>
</dbReference>
<dbReference type="InterPro" id="IPR052085">
    <property type="entry name" value="WD-SAM-U-box"/>
</dbReference>
<accession>A0AAE0BDI7</accession>
<dbReference type="PANTHER" id="PTHR46573">
    <property type="entry name" value="WD REPEAT, SAM AND U-BOX DOMAIN-CONTAINING PROTEIN 1"/>
    <property type="match status" value="1"/>
</dbReference>
<feature type="transmembrane region" description="Helical" evidence="1">
    <location>
        <begin position="90"/>
        <end position="113"/>
    </location>
</feature>
<dbReference type="Gene3D" id="3.30.40.10">
    <property type="entry name" value="Zinc/RING finger domain, C3HC4 (zinc finger)"/>
    <property type="match status" value="1"/>
</dbReference>
<name>A0AAE0BDI7_9CHLO</name>
<evidence type="ECO:0000313" key="4">
    <source>
        <dbReference type="Proteomes" id="UP001190700"/>
    </source>
</evidence>
<dbReference type="EMBL" id="LGRX02035614">
    <property type="protein sequence ID" value="KAK3233847.1"/>
    <property type="molecule type" value="Genomic_DNA"/>
</dbReference>
<evidence type="ECO:0000256" key="1">
    <source>
        <dbReference type="SAM" id="Phobius"/>
    </source>
</evidence>
<keyword evidence="1" id="KW-0472">Membrane</keyword>
<protein>
    <recommendedName>
        <fullName evidence="2">U-box domain-containing protein</fullName>
    </recommendedName>
</protein>
<dbReference type="PANTHER" id="PTHR46573:SF1">
    <property type="entry name" value="WD REPEAT, SAM AND U-BOX DOMAIN-CONTAINING PROTEIN 1"/>
    <property type="match status" value="1"/>
</dbReference>
<sequence length="281" mass="30413">MLGKWSAVISGRSPYDLLDARRKAILLKVGEFKLKISTVASSFNVLYSFIFLMASYTARKSALGAVVNVFYITNALLGVWSSLELNRLLVCMYIINDIALNLIVVVIAVVDYLRWGEPIAFYLYIPGVVLDLAIVSLSVPLSRALFAAHAALMTEGSGSSTAAPPTAVQLAHPTNADSSLAPVSYVEPADFTLPDTVAGLEYDIRCPISLEIMRDPVIAADGHTYERASIEQWLRTHANSPKTGERLPNKNLTPNYTVRSMVATLQAQSPNPSTSPAVAVV</sequence>
<dbReference type="InterPro" id="IPR003613">
    <property type="entry name" value="Ubox_domain"/>
</dbReference>
<feature type="domain" description="U-box" evidence="2">
    <location>
        <begin position="199"/>
        <end position="272"/>
    </location>
</feature>
<feature type="transmembrane region" description="Helical" evidence="1">
    <location>
        <begin position="62"/>
        <end position="83"/>
    </location>
</feature>
<feature type="transmembrane region" description="Helical" evidence="1">
    <location>
        <begin position="36"/>
        <end position="56"/>
    </location>
</feature>
<dbReference type="Proteomes" id="UP001190700">
    <property type="component" value="Unassembled WGS sequence"/>
</dbReference>
<dbReference type="Pfam" id="PF04564">
    <property type="entry name" value="U-box"/>
    <property type="match status" value="1"/>
</dbReference>
<keyword evidence="1" id="KW-0812">Transmembrane</keyword>
<keyword evidence="1" id="KW-1133">Transmembrane helix</keyword>
<feature type="transmembrane region" description="Helical" evidence="1">
    <location>
        <begin position="119"/>
        <end position="139"/>
    </location>
</feature>
<comment type="caution">
    <text evidence="3">The sequence shown here is derived from an EMBL/GenBank/DDBJ whole genome shotgun (WGS) entry which is preliminary data.</text>
</comment>
<organism evidence="3 4">
    <name type="scientific">Cymbomonas tetramitiformis</name>
    <dbReference type="NCBI Taxonomy" id="36881"/>
    <lineage>
        <taxon>Eukaryota</taxon>
        <taxon>Viridiplantae</taxon>
        <taxon>Chlorophyta</taxon>
        <taxon>Pyramimonadophyceae</taxon>
        <taxon>Pyramimonadales</taxon>
        <taxon>Pyramimonadaceae</taxon>
        <taxon>Cymbomonas</taxon>
    </lineage>
</organism>
<evidence type="ECO:0000259" key="2">
    <source>
        <dbReference type="PROSITE" id="PS51698"/>
    </source>
</evidence>
<gene>
    <name evidence="3" type="ORF">CYMTET_55879</name>
</gene>
<evidence type="ECO:0000313" key="3">
    <source>
        <dbReference type="EMBL" id="KAK3233847.1"/>
    </source>
</evidence>
<reference evidence="3 4" key="1">
    <citation type="journal article" date="2015" name="Genome Biol. Evol.">
        <title>Comparative Genomics of a Bacterivorous Green Alga Reveals Evolutionary Causalities and Consequences of Phago-Mixotrophic Mode of Nutrition.</title>
        <authorList>
            <person name="Burns J.A."/>
            <person name="Paasch A."/>
            <person name="Narechania A."/>
            <person name="Kim E."/>
        </authorList>
    </citation>
    <scope>NUCLEOTIDE SEQUENCE [LARGE SCALE GENOMIC DNA]</scope>
    <source>
        <strain evidence="3 4">PLY_AMNH</strain>
    </source>
</reference>
<dbReference type="PROSITE" id="PS51698">
    <property type="entry name" value="U_BOX"/>
    <property type="match status" value="1"/>
</dbReference>
<proteinExistence type="predicted"/>